<dbReference type="STRING" id="1429867.A0A0G4PHG2"/>
<dbReference type="PANTHER" id="PTHR43000">
    <property type="entry name" value="DTDP-D-GLUCOSE 4,6-DEHYDRATASE-RELATED"/>
    <property type="match status" value="1"/>
</dbReference>
<evidence type="ECO:0000313" key="4">
    <source>
        <dbReference type="Proteomes" id="UP000053732"/>
    </source>
</evidence>
<dbReference type="Proteomes" id="UP000053732">
    <property type="component" value="Unassembled WGS sequence"/>
</dbReference>
<organism evidence="3 4">
    <name type="scientific">Penicillium camemberti (strain FM 013)</name>
    <dbReference type="NCBI Taxonomy" id="1429867"/>
    <lineage>
        <taxon>Eukaryota</taxon>
        <taxon>Fungi</taxon>
        <taxon>Dikarya</taxon>
        <taxon>Ascomycota</taxon>
        <taxon>Pezizomycotina</taxon>
        <taxon>Eurotiomycetes</taxon>
        <taxon>Eurotiomycetidae</taxon>
        <taxon>Eurotiales</taxon>
        <taxon>Aspergillaceae</taxon>
        <taxon>Penicillium</taxon>
    </lineage>
</organism>
<dbReference type="CDD" id="cd08946">
    <property type="entry name" value="SDR_e"/>
    <property type="match status" value="1"/>
</dbReference>
<sequence length="334" mass="37268">MQKFDILVTGSAGHLGHALMLVLPSLGYTPLGIDILPSTTTTFVGSFADRAFVSHILSNNRTIKHVIHAGGLHKPHVISHTKEDFVNTNITGTLVLVDEVSKHNPEINFVLVSTTSAFGSVLSPVEGEPAVWVNENLTPAPKNIYGVSKIAAEDICYLFHVQTGLPVVVLRVSRFFPQPDDDEMKRNVMSNDNLKVLELGYRRVDIYDVVKSCVAAAEKARDIRWGRYVISAPTPFSMDDDTLRRLNTDAGEVLRELMPRCTEVFDQKGWKSLSLIDRVYDSSKAQKELAWKPEFTLEAALDRIEKGEDWRSDLAIRVGRRGYHAVSTAFYTAR</sequence>
<proteinExistence type="inferred from homology"/>
<feature type="domain" description="NAD-dependent epimerase/dehydratase" evidence="2">
    <location>
        <begin position="6"/>
        <end position="221"/>
    </location>
</feature>
<comment type="similarity">
    <text evidence="1">Belongs to the NAD(P)-dependent epimerase/dehydratase family.</text>
</comment>
<reference evidence="3 4" key="1">
    <citation type="journal article" date="2014" name="Nat. Commun.">
        <title>Multiple recent horizontal transfers of a large genomic region in cheese making fungi.</title>
        <authorList>
            <person name="Cheeseman K."/>
            <person name="Ropars J."/>
            <person name="Renault P."/>
            <person name="Dupont J."/>
            <person name="Gouzy J."/>
            <person name="Branca A."/>
            <person name="Abraham A.L."/>
            <person name="Ceppi M."/>
            <person name="Conseiller E."/>
            <person name="Debuchy R."/>
            <person name="Malagnac F."/>
            <person name="Goarin A."/>
            <person name="Silar P."/>
            <person name="Lacoste S."/>
            <person name="Sallet E."/>
            <person name="Bensimon A."/>
            <person name="Giraud T."/>
            <person name="Brygoo Y."/>
        </authorList>
    </citation>
    <scope>NUCLEOTIDE SEQUENCE [LARGE SCALE GENOMIC DNA]</scope>
    <source>
        <strain evidence="4">FM 013</strain>
    </source>
</reference>
<protein>
    <submittedName>
        <fullName evidence="3">NAD-dependent epimerase/dehydratase</fullName>
    </submittedName>
</protein>
<evidence type="ECO:0000259" key="2">
    <source>
        <dbReference type="Pfam" id="PF01370"/>
    </source>
</evidence>
<dbReference type="InterPro" id="IPR036291">
    <property type="entry name" value="NAD(P)-bd_dom_sf"/>
</dbReference>
<gene>
    <name evidence="3" type="ORF">PCAMFM013_S015g000288</name>
</gene>
<dbReference type="InterPro" id="IPR001509">
    <property type="entry name" value="Epimerase_deHydtase"/>
</dbReference>
<dbReference type="Pfam" id="PF01370">
    <property type="entry name" value="Epimerase"/>
    <property type="match status" value="1"/>
</dbReference>
<keyword evidence="4" id="KW-1185">Reference proteome</keyword>
<name>A0A0G4PHG2_PENC3</name>
<accession>A0A0G4PHG2</accession>
<dbReference type="EMBL" id="HG793148">
    <property type="protein sequence ID" value="CRL25702.1"/>
    <property type="molecule type" value="Genomic_DNA"/>
</dbReference>
<dbReference type="SUPFAM" id="SSF51735">
    <property type="entry name" value="NAD(P)-binding Rossmann-fold domains"/>
    <property type="match status" value="1"/>
</dbReference>
<evidence type="ECO:0000256" key="1">
    <source>
        <dbReference type="ARBA" id="ARBA00007637"/>
    </source>
</evidence>
<dbReference type="AlphaFoldDB" id="A0A0G4PHG2"/>
<dbReference type="Gene3D" id="3.40.50.720">
    <property type="entry name" value="NAD(P)-binding Rossmann-like Domain"/>
    <property type="match status" value="1"/>
</dbReference>
<evidence type="ECO:0000313" key="3">
    <source>
        <dbReference type="EMBL" id="CRL25702.1"/>
    </source>
</evidence>